<gene>
    <name evidence="2" type="ORF">NCS_11289</name>
</gene>
<evidence type="ECO:0000313" key="3">
    <source>
        <dbReference type="Proteomes" id="UP000230607"/>
    </source>
</evidence>
<evidence type="ECO:0000313" key="2">
    <source>
        <dbReference type="EMBL" id="SMH71477.1"/>
    </source>
</evidence>
<keyword evidence="3" id="KW-1185">Reference proteome</keyword>
<dbReference type="SMART" id="SM00670">
    <property type="entry name" value="PINc"/>
    <property type="match status" value="1"/>
</dbReference>
<dbReference type="PANTHER" id="PTHR34610">
    <property type="entry name" value="SSL7007 PROTEIN"/>
    <property type="match status" value="1"/>
</dbReference>
<dbReference type="InterPro" id="IPR002716">
    <property type="entry name" value="PIN_dom"/>
</dbReference>
<dbReference type="OrthoDB" id="252709at2157"/>
<sequence length="135" mass="15169">MRIVLDTNILISDLITNGKPRAVLNAIMTKNPEIAISRKIIEEFVKITAEPRMRKYVTKEEVTQFLQDLVPASKLIAVRSRLGVVRDHKDNPILAAAYDGHASYLATGDEDLLALKKFRKIKIVTANDMLKILEA</sequence>
<organism evidence="2 3">
    <name type="scientific">Candidatus Nitrosotalea okcheonensis</name>
    <dbReference type="NCBI Taxonomy" id="1903276"/>
    <lineage>
        <taxon>Archaea</taxon>
        <taxon>Nitrososphaerota</taxon>
        <taxon>Nitrososphaeria</taxon>
        <taxon>Nitrosotaleales</taxon>
        <taxon>Nitrosotaleaceae</taxon>
        <taxon>Nitrosotalea</taxon>
    </lineage>
</organism>
<dbReference type="Pfam" id="PF13470">
    <property type="entry name" value="PIN_3"/>
    <property type="match status" value="1"/>
</dbReference>
<dbReference type="RefSeq" id="WP_157927437.1">
    <property type="nucleotide sequence ID" value="NZ_LT841358.1"/>
</dbReference>
<dbReference type="Proteomes" id="UP000230607">
    <property type="component" value="Chromosome 1"/>
</dbReference>
<dbReference type="AlphaFoldDB" id="A0A2H1FFE1"/>
<dbReference type="NCBIfam" id="TIGR00305">
    <property type="entry name" value="putative toxin-antitoxin system toxin component, PIN family"/>
    <property type="match status" value="1"/>
</dbReference>
<proteinExistence type="predicted"/>
<reference evidence="3" key="1">
    <citation type="submission" date="2017-03" db="EMBL/GenBank/DDBJ databases">
        <authorList>
            <person name="Herbold C."/>
        </authorList>
    </citation>
    <scope>NUCLEOTIDE SEQUENCE [LARGE SCALE GENOMIC DNA]</scope>
</reference>
<protein>
    <submittedName>
        <fullName evidence="2">Putative Nucleotide binding protein PINc</fullName>
    </submittedName>
</protein>
<dbReference type="SUPFAM" id="SSF88723">
    <property type="entry name" value="PIN domain-like"/>
    <property type="match status" value="1"/>
</dbReference>
<dbReference type="Gene3D" id="3.40.50.1010">
    <property type="entry name" value="5'-nuclease"/>
    <property type="match status" value="1"/>
</dbReference>
<evidence type="ECO:0000259" key="1">
    <source>
        <dbReference type="SMART" id="SM00670"/>
    </source>
</evidence>
<dbReference type="EMBL" id="LT841358">
    <property type="protein sequence ID" value="SMH71477.1"/>
    <property type="molecule type" value="Genomic_DNA"/>
</dbReference>
<dbReference type="InterPro" id="IPR029060">
    <property type="entry name" value="PIN-like_dom_sf"/>
</dbReference>
<feature type="domain" description="PIN" evidence="1">
    <location>
        <begin position="1"/>
        <end position="114"/>
    </location>
</feature>
<name>A0A2H1FFE1_9ARCH</name>
<dbReference type="PANTHER" id="PTHR34610:SF4">
    <property type="entry name" value="SLL8027 PROTEIN"/>
    <property type="match status" value="1"/>
</dbReference>
<dbReference type="InterPro" id="IPR002850">
    <property type="entry name" value="PIN_toxin-like"/>
</dbReference>
<accession>A0A2H1FFE1</accession>